<reference evidence="2 3" key="1">
    <citation type="journal article" date="2012" name="Nat. Biotechnol.">
        <title>Draft genome sequence of pigeonpea (Cajanus cajan), an orphan legume crop of resource-poor farmers.</title>
        <authorList>
            <person name="Varshney R.K."/>
            <person name="Chen W."/>
            <person name="Li Y."/>
            <person name="Bharti A.K."/>
            <person name="Saxena R.K."/>
            <person name="Schlueter J.A."/>
            <person name="Donoghue M.T."/>
            <person name="Azam S."/>
            <person name="Fan G."/>
            <person name="Whaley A.M."/>
            <person name="Farmer A.D."/>
            <person name="Sheridan J."/>
            <person name="Iwata A."/>
            <person name="Tuteja R."/>
            <person name="Penmetsa R.V."/>
            <person name="Wu W."/>
            <person name="Upadhyaya H.D."/>
            <person name="Yang S.P."/>
            <person name="Shah T."/>
            <person name="Saxena K.B."/>
            <person name="Michael T."/>
            <person name="McCombie W.R."/>
            <person name="Yang B."/>
            <person name="Zhang G."/>
            <person name="Yang H."/>
            <person name="Wang J."/>
            <person name="Spillane C."/>
            <person name="Cook D.R."/>
            <person name="May G.D."/>
            <person name="Xu X."/>
            <person name="Jackson S.A."/>
        </authorList>
    </citation>
    <scope>NUCLEOTIDE SEQUENCE [LARGE SCALE GENOMIC DNA]</scope>
    <source>
        <strain evidence="3">cv. Asha</strain>
    </source>
</reference>
<dbReference type="Proteomes" id="UP000075243">
    <property type="component" value="Chromosome 7"/>
</dbReference>
<evidence type="ECO:0000313" key="3">
    <source>
        <dbReference type="Proteomes" id="UP000075243"/>
    </source>
</evidence>
<gene>
    <name evidence="2" type="ORF">KK1_019066</name>
</gene>
<accession>A0A151TBP5</accession>
<dbReference type="EMBL" id="CM003609">
    <property type="protein sequence ID" value="KYP64467.1"/>
    <property type="molecule type" value="Genomic_DNA"/>
</dbReference>
<sequence>MAPPVVSVAELPSLTTYDLSTLFDPMAQTPSWALQPNRPIDSRQYMGSSGTSTTTSASASGGDLQALACELLHRHGSSPLACSNPSSSHNISK</sequence>
<feature type="region of interest" description="Disordered" evidence="1">
    <location>
        <begin position="30"/>
        <end position="60"/>
    </location>
</feature>
<dbReference type="STRING" id="3821.A0A151TBP5"/>
<protein>
    <submittedName>
        <fullName evidence="2">LOB domain-containing protein 18</fullName>
    </submittedName>
</protein>
<proteinExistence type="predicted"/>
<evidence type="ECO:0000256" key="1">
    <source>
        <dbReference type="SAM" id="MobiDB-lite"/>
    </source>
</evidence>
<feature type="compositionally biased region" description="Low complexity" evidence="1">
    <location>
        <begin position="47"/>
        <end position="60"/>
    </location>
</feature>
<dbReference type="Gramene" id="C.cajan_18524.t">
    <property type="protein sequence ID" value="C.cajan_18524.t.cds1"/>
    <property type="gene ID" value="C.cajan_18524"/>
</dbReference>
<evidence type="ECO:0000313" key="2">
    <source>
        <dbReference type="EMBL" id="KYP64467.1"/>
    </source>
</evidence>
<name>A0A151TBP5_CAJCA</name>
<dbReference type="AlphaFoldDB" id="A0A151TBP5"/>
<keyword evidence="3" id="KW-1185">Reference proteome</keyword>
<organism evidence="2 3">
    <name type="scientific">Cajanus cajan</name>
    <name type="common">Pigeon pea</name>
    <name type="synonym">Cajanus indicus</name>
    <dbReference type="NCBI Taxonomy" id="3821"/>
    <lineage>
        <taxon>Eukaryota</taxon>
        <taxon>Viridiplantae</taxon>
        <taxon>Streptophyta</taxon>
        <taxon>Embryophyta</taxon>
        <taxon>Tracheophyta</taxon>
        <taxon>Spermatophyta</taxon>
        <taxon>Magnoliopsida</taxon>
        <taxon>eudicotyledons</taxon>
        <taxon>Gunneridae</taxon>
        <taxon>Pentapetalae</taxon>
        <taxon>rosids</taxon>
        <taxon>fabids</taxon>
        <taxon>Fabales</taxon>
        <taxon>Fabaceae</taxon>
        <taxon>Papilionoideae</taxon>
        <taxon>50 kb inversion clade</taxon>
        <taxon>NPAAA clade</taxon>
        <taxon>indigoferoid/millettioid clade</taxon>
        <taxon>Phaseoleae</taxon>
        <taxon>Cajanus</taxon>
    </lineage>
</organism>